<reference evidence="5 6" key="1">
    <citation type="journal article" date="2022" name="Arch. Microbiol.">
        <title>Paraburkholderia bengalensis sp. nov. isolated from roots of Oryza sativa, IR64.</title>
        <authorList>
            <person name="Nag P."/>
            <person name="Mondal N."/>
            <person name="Sarkar J."/>
            <person name="Das S."/>
        </authorList>
    </citation>
    <scope>NUCLEOTIDE SEQUENCE [LARGE SCALE GENOMIC DNA]</scope>
    <source>
        <strain evidence="5 6">IR64_4_BI</strain>
    </source>
</reference>
<keyword evidence="6" id="KW-1185">Reference proteome</keyword>
<dbReference type="SMART" id="SM00342">
    <property type="entry name" value="HTH_ARAC"/>
    <property type="match status" value="1"/>
</dbReference>
<dbReference type="InterPro" id="IPR009057">
    <property type="entry name" value="Homeodomain-like_sf"/>
</dbReference>
<dbReference type="SUPFAM" id="SSF46689">
    <property type="entry name" value="Homeodomain-like"/>
    <property type="match status" value="2"/>
</dbReference>
<dbReference type="SUPFAM" id="SSF55136">
    <property type="entry name" value="Probable bacterial effector-binding domain"/>
    <property type="match status" value="1"/>
</dbReference>
<evidence type="ECO:0000256" key="2">
    <source>
        <dbReference type="ARBA" id="ARBA00023125"/>
    </source>
</evidence>
<evidence type="ECO:0000313" key="6">
    <source>
        <dbReference type="Proteomes" id="UP001386437"/>
    </source>
</evidence>
<dbReference type="PROSITE" id="PS01124">
    <property type="entry name" value="HTH_ARAC_FAMILY_2"/>
    <property type="match status" value="1"/>
</dbReference>
<feature type="domain" description="HTH araC/xylS-type" evidence="4">
    <location>
        <begin position="9"/>
        <end position="107"/>
    </location>
</feature>
<dbReference type="Proteomes" id="UP001386437">
    <property type="component" value="Unassembled WGS sequence"/>
</dbReference>
<protein>
    <submittedName>
        <fullName evidence="5">AraC family transcriptional regulator</fullName>
    </submittedName>
</protein>
<dbReference type="RefSeq" id="WP_336599701.1">
    <property type="nucleotide sequence ID" value="NZ_JACFYJ010000037.1"/>
</dbReference>
<dbReference type="SMART" id="SM00871">
    <property type="entry name" value="AraC_E_bind"/>
    <property type="match status" value="1"/>
</dbReference>
<keyword evidence="3" id="KW-0804">Transcription</keyword>
<dbReference type="Gene3D" id="3.20.80.10">
    <property type="entry name" value="Regulatory factor, effector binding domain"/>
    <property type="match status" value="1"/>
</dbReference>
<evidence type="ECO:0000259" key="4">
    <source>
        <dbReference type="PROSITE" id="PS01124"/>
    </source>
</evidence>
<proteinExistence type="predicted"/>
<dbReference type="Pfam" id="PF12833">
    <property type="entry name" value="HTH_18"/>
    <property type="match status" value="1"/>
</dbReference>
<dbReference type="InterPro" id="IPR018060">
    <property type="entry name" value="HTH_AraC"/>
</dbReference>
<keyword evidence="1" id="KW-0805">Transcription regulation</keyword>
<name>A0ABU8IVX6_9BURK</name>
<dbReference type="InterPro" id="IPR010499">
    <property type="entry name" value="AraC_E-bd"/>
</dbReference>
<dbReference type="InterPro" id="IPR011256">
    <property type="entry name" value="Reg_factor_effector_dom_sf"/>
</dbReference>
<dbReference type="Pfam" id="PF06445">
    <property type="entry name" value="GyrI-like"/>
    <property type="match status" value="1"/>
</dbReference>
<sequence>MNPVGNPAGKALWFIESHFHGELSLDDIAACGCVSRFHLSRAFEAATGYAVMRYVRARRLTEAARRLAQGAPDILAVAVDAGYGSHEAFTRAFREQFGLTPETLRAQGHLDNIALVEPIKMDESLLAQLEPPRFVDGNALLVAGLSERYNCESSSGIPAQWQRFNPLFGKVPGQIGQVAYGVCYNPDDAGNFDYLCGVEVADFSGLPAELSRVRMAAQRYAVFTHREHISTIRRTCNTIWNKWLPESGHAPADAPNFERYSEQFNAVTGMGGVEIWLPLKR</sequence>
<dbReference type="PROSITE" id="PS00041">
    <property type="entry name" value="HTH_ARAC_FAMILY_1"/>
    <property type="match status" value="1"/>
</dbReference>
<dbReference type="EMBL" id="JACFYJ010000037">
    <property type="protein sequence ID" value="MEI5999691.1"/>
    <property type="molecule type" value="Genomic_DNA"/>
</dbReference>
<organism evidence="5 6">
    <name type="scientific">Paraburkholderia bengalensis</name>
    <dbReference type="NCBI Taxonomy" id="2747562"/>
    <lineage>
        <taxon>Bacteria</taxon>
        <taxon>Pseudomonadati</taxon>
        <taxon>Pseudomonadota</taxon>
        <taxon>Betaproteobacteria</taxon>
        <taxon>Burkholderiales</taxon>
        <taxon>Burkholderiaceae</taxon>
        <taxon>Paraburkholderia</taxon>
    </lineage>
</organism>
<dbReference type="InterPro" id="IPR029442">
    <property type="entry name" value="GyrI-like"/>
</dbReference>
<dbReference type="PRINTS" id="PR00032">
    <property type="entry name" value="HTHARAC"/>
</dbReference>
<evidence type="ECO:0000313" key="5">
    <source>
        <dbReference type="EMBL" id="MEI5999691.1"/>
    </source>
</evidence>
<evidence type="ECO:0000256" key="3">
    <source>
        <dbReference type="ARBA" id="ARBA00023163"/>
    </source>
</evidence>
<accession>A0ABU8IVX6</accession>
<dbReference type="InterPro" id="IPR018062">
    <property type="entry name" value="HTH_AraC-typ_CS"/>
</dbReference>
<keyword evidence="2" id="KW-0238">DNA-binding</keyword>
<dbReference type="Gene3D" id="1.10.10.60">
    <property type="entry name" value="Homeodomain-like"/>
    <property type="match status" value="2"/>
</dbReference>
<evidence type="ECO:0000256" key="1">
    <source>
        <dbReference type="ARBA" id="ARBA00023015"/>
    </source>
</evidence>
<gene>
    <name evidence="5" type="ORF">H3V53_21535</name>
</gene>
<dbReference type="PANTHER" id="PTHR47504:SF5">
    <property type="entry name" value="RIGHT ORIGIN-BINDING PROTEIN"/>
    <property type="match status" value="1"/>
</dbReference>
<dbReference type="InterPro" id="IPR020449">
    <property type="entry name" value="Tscrpt_reg_AraC-type_HTH"/>
</dbReference>
<dbReference type="InterPro" id="IPR050959">
    <property type="entry name" value="MarA-like"/>
</dbReference>
<comment type="caution">
    <text evidence="5">The sequence shown here is derived from an EMBL/GenBank/DDBJ whole genome shotgun (WGS) entry which is preliminary data.</text>
</comment>
<dbReference type="PANTHER" id="PTHR47504">
    <property type="entry name" value="RIGHT ORIGIN-BINDING PROTEIN"/>
    <property type="match status" value="1"/>
</dbReference>